<accession>A0A3T6CIZ2</accession>
<sequence length="60" mass="7018">MRKFKIIIETGIAGGDSEDEFEVNDDATPDEIHNEAKEIFFNYCNYSYHEIKDEEEEQNG</sequence>
<dbReference type="EMBL" id="AASRHK010000142">
    <property type="protein sequence ID" value="EFF8957122.1"/>
    <property type="molecule type" value="Genomic_DNA"/>
</dbReference>
<evidence type="ECO:0000313" key="3">
    <source>
        <dbReference type="EMBL" id="EFG2164232.1"/>
    </source>
</evidence>
<organism evidence="2 4">
    <name type="scientific">Escherichia coli</name>
    <dbReference type="NCBI Taxonomy" id="562"/>
    <lineage>
        <taxon>Bacteria</taxon>
        <taxon>Pseudomonadati</taxon>
        <taxon>Pseudomonadota</taxon>
        <taxon>Gammaproteobacteria</taxon>
        <taxon>Enterobacterales</taxon>
        <taxon>Enterobacteriaceae</taxon>
        <taxon>Escherichia</taxon>
    </lineage>
</organism>
<dbReference type="Proteomes" id="UP000524010">
    <property type="component" value="Unassembled WGS sequence"/>
</dbReference>
<dbReference type="RefSeq" id="WP_022581296.1">
    <property type="nucleotide sequence ID" value="NZ_BAAGAZ010000022.1"/>
</dbReference>
<evidence type="ECO:0000313" key="5">
    <source>
        <dbReference type="Proteomes" id="UP000534332"/>
    </source>
</evidence>
<comment type="caution">
    <text evidence="2">The sequence shown here is derived from an EMBL/GenBank/DDBJ whole genome shotgun (WGS) entry which is preliminary data.</text>
</comment>
<dbReference type="Pfam" id="PF23768">
    <property type="entry name" value="DUF7167"/>
    <property type="match status" value="1"/>
</dbReference>
<reference evidence="3 5" key="2">
    <citation type="submission" date="2020-02" db="EMBL/GenBank/DDBJ databases">
        <authorList>
            <person name="Ashton P.M."/>
            <person name="Dallman T."/>
            <person name="Nair S."/>
            <person name="De Pinna E."/>
            <person name="Peters T."/>
            <person name="Grant K."/>
        </authorList>
    </citation>
    <scope>NUCLEOTIDE SEQUENCE [LARGE SCALE GENOMIC DNA]</scope>
    <source>
        <strain evidence="3 5">188143</strain>
    </source>
</reference>
<proteinExistence type="predicted"/>
<feature type="domain" description="DUF7167" evidence="1">
    <location>
        <begin position="2"/>
        <end position="53"/>
    </location>
</feature>
<reference evidence="2 4" key="1">
    <citation type="submission" date="2020-02" db="EMBL/GenBank/DDBJ databases">
        <authorList>
            <consortium name="PulseNet: The National Subtyping Network for Foodborne Disease Surveillance"/>
            <person name="Tarr C.L."/>
            <person name="Trees E."/>
            <person name="Katz L.S."/>
            <person name="Carleton-Romer H.A."/>
            <person name="Stroika S."/>
            <person name="Kucerova Z."/>
            <person name="Roache K.F."/>
            <person name="Sabol A.L."/>
            <person name="Besser J."/>
            <person name="Gerner-Smidt P."/>
        </authorList>
    </citation>
    <scope>NUCLEOTIDE SEQUENCE [LARGE SCALE GENOMIC DNA]</scope>
    <source>
        <strain evidence="2 4">PNUSAE005278</strain>
    </source>
</reference>
<evidence type="ECO:0000313" key="2">
    <source>
        <dbReference type="EMBL" id="EFF8957122.1"/>
    </source>
</evidence>
<evidence type="ECO:0000259" key="1">
    <source>
        <dbReference type="Pfam" id="PF23768"/>
    </source>
</evidence>
<protein>
    <recommendedName>
        <fullName evidence="1">DUF7167 domain-containing protein</fullName>
    </recommendedName>
</protein>
<gene>
    <name evidence="3" type="ORF">BRV02_005460</name>
    <name evidence="2" type="ORF">BTB68_005222</name>
</gene>
<evidence type="ECO:0000313" key="4">
    <source>
        <dbReference type="Proteomes" id="UP000524010"/>
    </source>
</evidence>
<dbReference type="AlphaFoldDB" id="A0A3T6CIZ2"/>
<dbReference type="EMBL" id="AASSGK010000248">
    <property type="protein sequence ID" value="EFG2164232.1"/>
    <property type="molecule type" value="Genomic_DNA"/>
</dbReference>
<name>A0A3T6CIZ2_ECOLX</name>
<dbReference type="InterPro" id="IPR055591">
    <property type="entry name" value="DUF7167"/>
</dbReference>
<dbReference type="Proteomes" id="UP000534332">
    <property type="component" value="Unassembled WGS sequence"/>
</dbReference>